<protein>
    <submittedName>
        <fullName evidence="1">Uncharacterized protein</fullName>
    </submittedName>
</protein>
<gene>
    <name evidence="1" type="ORF">UFOVP65_12</name>
</gene>
<dbReference type="EMBL" id="LR796179">
    <property type="protein sequence ID" value="CAB4124544.1"/>
    <property type="molecule type" value="Genomic_DNA"/>
</dbReference>
<organism evidence="1">
    <name type="scientific">uncultured Caudovirales phage</name>
    <dbReference type="NCBI Taxonomy" id="2100421"/>
    <lineage>
        <taxon>Viruses</taxon>
        <taxon>Duplodnaviria</taxon>
        <taxon>Heunggongvirae</taxon>
        <taxon>Uroviricota</taxon>
        <taxon>Caudoviricetes</taxon>
        <taxon>Peduoviridae</taxon>
        <taxon>Maltschvirus</taxon>
        <taxon>Maltschvirus maltsch</taxon>
    </lineage>
</organism>
<evidence type="ECO:0000313" key="1">
    <source>
        <dbReference type="EMBL" id="CAB4124544.1"/>
    </source>
</evidence>
<proteinExistence type="predicted"/>
<sequence>MALVNMAIADEAPESYEDNPYGYGLCIRLNPNQSAALGISTPPPAGTKMMIHAMAVATRVTEEADLEEGGESAEKEVYLELQITDMQIDAPGNTSAKEDAATMLYGE</sequence>
<accession>A0A6J5KQ66</accession>
<reference evidence="1" key="1">
    <citation type="submission" date="2020-04" db="EMBL/GenBank/DDBJ databases">
        <authorList>
            <person name="Chiriac C."/>
            <person name="Salcher M."/>
            <person name="Ghai R."/>
            <person name="Kavagutti S V."/>
        </authorList>
    </citation>
    <scope>NUCLEOTIDE SEQUENCE</scope>
</reference>
<dbReference type="InterPro" id="IPR049302">
    <property type="entry name" value="Gp10-like"/>
</dbReference>
<name>A0A6J5KQ66_9CAUD</name>
<dbReference type="Pfam" id="PF21628">
    <property type="entry name" value="Gp10-like"/>
    <property type="match status" value="1"/>
</dbReference>